<reference evidence="7 8" key="1">
    <citation type="submission" date="2020-10" db="EMBL/GenBank/DDBJ databases">
        <title>The genome sequence of Chitinilyticum litopenaei 4Y14.</title>
        <authorList>
            <person name="Liu Y."/>
        </authorList>
    </citation>
    <scope>NUCLEOTIDE SEQUENCE [LARGE SCALE GENOMIC DNA]</scope>
    <source>
        <strain evidence="7 8">4Y14</strain>
    </source>
</reference>
<keyword evidence="2 5" id="KW-0812">Transmembrane</keyword>
<feature type="transmembrane region" description="Helical" evidence="5">
    <location>
        <begin position="117"/>
        <end position="134"/>
    </location>
</feature>
<comment type="caution">
    <text evidence="7">The sequence shown here is derived from an EMBL/GenBank/DDBJ whole genome shotgun (WGS) entry which is preliminary data.</text>
</comment>
<dbReference type="InterPro" id="IPR027469">
    <property type="entry name" value="Cation_efflux_TMD_sf"/>
</dbReference>
<feature type="transmembrane region" description="Helical" evidence="5">
    <location>
        <begin position="23"/>
        <end position="41"/>
    </location>
</feature>
<protein>
    <submittedName>
        <fullName evidence="7">Cation transporter</fullName>
    </submittedName>
</protein>
<evidence type="ECO:0000256" key="5">
    <source>
        <dbReference type="SAM" id="Phobius"/>
    </source>
</evidence>
<feature type="transmembrane region" description="Helical" evidence="5">
    <location>
        <begin position="86"/>
        <end position="105"/>
    </location>
</feature>
<dbReference type="RefSeq" id="WP_194114662.1">
    <property type="nucleotide sequence ID" value="NZ_JADFUA010000001.1"/>
</dbReference>
<comment type="subcellular location">
    <subcellularLocation>
        <location evidence="1">Membrane</location>
        <topology evidence="1">Multi-pass membrane protein</topology>
    </subcellularLocation>
</comment>
<feature type="transmembrane region" description="Helical" evidence="5">
    <location>
        <begin position="177"/>
        <end position="195"/>
    </location>
</feature>
<dbReference type="GO" id="GO:0016020">
    <property type="term" value="C:membrane"/>
    <property type="evidence" value="ECO:0007669"/>
    <property type="project" value="UniProtKB-SubCell"/>
</dbReference>
<dbReference type="EMBL" id="JADFUA010000001">
    <property type="protein sequence ID" value="MBE9608163.1"/>
    <property type="molecule type" value="Genomic_DNA"/>
</dbReference>
<keyword evidence="8" id="KW-1185">Reference proteome</keyword>
<evidence type="ECO:0000256" key="1">
    <source>
        <dbReference type="ARBA" id="ARBA00004141"/>
    </source>
</evidence>
<feature type="transmembrane region" description="Helical" evidence="5">
    <location>
        <begin position="61"/>
        <end position="79"/>
    </location>
</feature>
<evidence type="ECO:0000256" key="4">
    <source>
        <dbReference type="ARBA" id="ARBA00023136"/>
    </source>
</evidence>
<evidence type="ECO:0000313" key="8">
    <source>
        <dbReference type="Proteomes" id="UP000604481"/>
    </source>
</evidence>
<keyword evidence="4 5" id="KW-0472">Membrane</keyword>
<evidence type="ECO:0000313" key="7">
    <source>
        <dbReference type="EMBL" id="MBE9608163.1"/>
    </source>
</evidence>
<dbReference type="Proteomes" id="UP000604481">
    <property type="component" value="Unassembled WGS sequence"/>
</dbReference>
<dbReference type="InterPro" id="IPR058533">
    <property type="entry name" value="Cation_efflux_TM"/>
</dbReference>
<organism evidence="7 8">
    <name type="scientific">Chitinilyticum piscinae</name>
    <dbReference type="NCBI Taxonomy" id="2866724"/>
    <lineage>
        <taxon>Bacteria</taxon>
        <taxon>Pseudomonadati</taxon>
        <taxon>Pseudomonadota</taxon>
        <taxon>Betaproteobacteria</taxon>
        <taxon>Neisseriales</taxon>
        <taxon>Chitinibacteraceae</taxon>
        <taxon>Chitinilyticum</taxon>
    </lineage>
</organism>
<feature type="transmembrane region" description="Helical" evidence="5">
    <location>
        <begin position="154"/>
        <end position="171"/>
    </location>
</feature>
<dbReference type="AlphaFoldDB" id="A0A8J7FEY3"/>
<accession>A0A8J7FEY3</accession>
<sequence>MGKCCQSGCSSQPPVRDQAYRRILLIALLANAAMFLLEMIAGATSGSVSLWADSLDFLGDAGNYGLSLWVLGMGVVARARASLVKAATMASFGIGVLVASLWRVLSGGVPEPLTMGWVAALALLVNLGVAVLLYTHRDGDSNRQSVWLCSRNDAIGNVAVLLAALGVFGSGQAWPDLLVASIMAALALSAAWQVLQQARRELAAATVSSAV</sequence>
<dbReference type="GO" id="GO:0008324">
    <property type="term" value="F:monoatomic cation transmembrane transporter activity"/>
    <property type="evidence" value="ECO:0007669"/>
    <property type="project" value="InterPro"/>
</dbReference>
<dbReference type="Pfam" id="PF01545">
    <property type="entry name" value="Cation_efflux"/>
    <property type="match status" value="1"/>
</dbReference>
<dbReference type="SUPFAM" id="SSF161111">
    <property type="entry name" value="Cation efflux protein transmembrane domain-like"/>
    <property type="match status" value="1"/>
</dbReference>
<evidence type="ECO:0000256" key="2">
    <source>
        <dbReference type="ARBA" id="ARBA00022692"/>
    </source>
</evidence>
<proteinExistence type="predicted"/>
<name>A0A8J7FEY3_9NEIS</name>
<gene>
    <name evidence="7" type="ORF">INR99_02265</name>
</gene>
<dbReference type="Gene3D" id="1.20.1510.10">
    <property type="entry name" value="Cation efflux protein transmembrane domain"/>
    <property type="match status" value="1"/>
</dbReference>
<keyword evidence="3 5" id="KW-1133">Transmembrane helix</keyword>
<feature type="domain" description="Cation efflux protein transmembrane" evidence="6">
    <location>
        <begin position="24"/>
        <end position="202"/>
    </location>
</feature>
<evidence type="ECO:0000256" key="3">
    <source>
        <dbReference type="ARBA" id="ARBA00022989"/>
    </source>
</evidence>
<evidence type="ECO:0000259" key="6">
    <source>
        <dbReference type="Pfam" id="PF01545"/>
    </source>
</evidence>